<keyword evidence="5" id="KW-1185">Reference proteome</keyword>
<dbReference type="EMBL" id="JAVDTX010000006">
    <property type="protein sequence ID" value="MDR6845997.1"/>
    <property type="molecule type" value="Genomic_DNA"/>
</dbReference>
<dbReference type="InterPro" id="IPR011989">
    <property type="entry name" value="ARM-like"/>
</dbReference>
<organism evidence="4 5">
    <name type="scientific">Flavobacterium granuli</name>
    <dbReference type="NCBI Taxonomy" id="280093"/>
    <lineage>
        <taxon>Bacteria</taxon>
        <taxon>Pseudomonadati</taxon>
        <taxon>Bacteroidota</taxon>
        <taxon>Flavobacteriia</taxon>
        <taxon>Flavobacteriales</taxon>
        <taxon>Flavobacteriaceae</taxon>
        <taxon>Flavobacterium</taxon>
    </lineage>
</organism>
<evidence type="ECO:0000259" key="3">
    <source>
        <dbReference type="Pfam" id="PF13435"/>
    </source>
</evidence>
<dbReference type="PANTHER" id="PTHR35038">
    <property type="entry name" value="DISSIMILATORY SULFITE REDUCTASE SIRA"/>
    <property type="match status" value="1"/>
</dbReference>
<accession>A0ABU1S506</accession>
<dbReference type="InterPro" id="IPR019734">
    <property type="entry name" value="TPR_rpt"/>
</dbReference>
<keyword evidence="2" id="KW-0802">TPR repeat</keyword>
<keyword evidence="1" id="KW-0732">Signal</keyword>
<dbReference type="Pfam" id="PF14559">
    <property type="entry name" value="TPR_19"/>
    <property type="match status" value="1"/>
</dbReference>
<dbReference type="SUPFAM" id="SSF48695">
    <property type="entry name" value="Multiheme cytochromes"/>
    <property type="match status" value="1"/>
</dbReference>
<dbReference type="Pfam" id="PF13435">
    <property type="entry name" value="Cytochrome_C554"/>
    <property type="match status" value="1"/>
</dbReference>
<dbReference type="InterPro" id="IPR036280">
    <property type="entry name" value="Multihaem_cyt_sf"/>
</dbReference>
<feature type="repeat" description="TPR" evidence="2">
    <location>
        <begin position="633"/>
        <end position="666"/>
    </location>
</feature>
<dbReference type="SMART" id="SM00028">
    <property type="entry name" value="TPR"/>
    <property type="match status" value="6"/>
</dbReference>
<dbReference type="Gene3D" id="1.25.10.10">
    <property type="entry name" value="Leucine-rich Repeat Variant"/>
    <property type="match status" value="1"/>
</dbReference>
<gene>
    <name evidence="4" type="ORF">J2W95_002708</name>
</gene>
<dbReference type="Gene3D" id="1.25.40.10">
    <property type="entry name" value="Tetratricopeptide repeat domain"/>
    <property type="match status" value="1"/>
</dbReference>
<feature type="domain" description="Cytochrome c-552/4" evidence="3">
    <location>
        <begin position="177"/>
        <end position="217"/>
    </location>
</feature>
<dbReference type="SUPFAM" id="SSF48452">
    <property type="entry name" value="TPR-like"/>
    <property type="match status" value="1"/>
</dbReference>
<feature type="repeat" description="TPR" evidence="2">
    <location>
        <begin position="667"/>
        <end position="700"/>
    </location>
</feature>
<evidence type="ECO:0000313" key="5">
    <source>
        <dbReference type="Proteomes" id="UP001261871"/>
    </source>
</evidence>
<dbReference type="Proteomes" id="UP001261871">
    <property type="component" value="Unassembled WGS sequence"/>
</dbReference>
<dbReference type="InterPro" id="IPR016024">
    <property type="entry name" value="ARM-type_fold"/>
</dbReference>
<evidence type="ECO:0000256" key="1">
    <source>
        <dbReference type="ARBA" id="ARBA00022729"/>
    </source>
</evidence>
<comment type="caution">
    <text evidence="4">The sequence shown here is derived from an EMBL/GenBank/DDBJ whole genome shotgun (WGS) entry which is preliminary data.</text>
</comment>
<dbReference type="InterPro" id="IPR023155">
    <property type="entry name" value="Cyt_c-552/4"/>
</dbReference>
<evidence type="ECO:0000313" key="4">
    <source>
        <dbReference type="EMBL" id="MDR6845997.1"/>
    </source>
</evidence>
<dbReference type="InterPro" id="IPR011990">
    <property type="entry name" value="TPR-like_helical_dom_sf"/>
</dbReference>
<protein>
    <submittedName>
        <fullName evidence="4">Tetratricopeptide (TPR) repeat protein/copper chaperone CopZ</fullName>
    </submittedName>
</protein>
<evidence type="ECO:0000256" key="2">
    <source>
        <dbReference type="PROSITE-ProRule" id="PRU00339"/>
    </source>
</evidence>
<dbReference type="Pfam" id="PF13414">
    <property type="entry name" value="TPR_11"/>
    <property type="match status" value="1"/>
</dbReference>
<name>A0ABU1S506_9FLAO</name>
<proteinExistence type="predicted"/>
<dbReference type="SUPFAM" id="SSF48371">
    <property type="entry name" value="ARM repeat"/>
    <property type="match status" value="1"/>
</dbReference>
<dbReference type="PROSITE" id="PS50005">
    <property type="entry name" value="TPR"/>
    <property type="match status" value="3"/>
</dbReference>
<sequence length="747" mass="84810">MLKKSSIVIVILLILFVVFRVFIVDSCSSKDAEYTEVLSENNAYVGDKSCVKCHTSEHHQWKQSDHYMSMLPANDSTVKGNFNNVTFTADGITSKFYKKGSKFFINTEGSDGKNHDFEVKYIFGYKPLQQYLVHFPGGRMQVPRLSWDVNKKKWFNQYTGQKIPSHDWLHWTGNAQNWNTMCASCHSTNLHKNYDTKTDTYKTSYSIINVSCESCHGAGQKHLEYINGSDYKSGDKVIGSFMKLGKKSGQLEQINTCAPCHARVSEISPKHIDSKEIMDNYIPQIPDTEYFHADGQVDDEDYIYTSFLQSKMYSKGVKCSNCHNPHSTKLKHIDNQTCVQCHIPKKYDTPKHTFHTAGSKGSLCANCHMPGKIYMGNDLRHDHSFRVPRPDLSVKYGTPNACSNCHKDKSEKFLADAVIKWYGPNRKYHFADDLIPGSKLDDNSEAHLIQLINIQATPNIIKATAAFYLGSFNTQSSLNALFSCLNHKDAQVRYRALRSLSNFSPNSWIENVGPLLSDEVRAVRIAAADLFVSLPKDQISSQYNNAFEAAHKELVSYLRYQTDFSVGNVMLADYYLKIQDYANAESFYLKGLKKDGKINYALLNLSSLYNAVGKNDASLKVLQMALKNDPNNERIYYNLALLYNEMNNTVAAETSFAKAIALKSQNPRVYYNYGLMLNSQKKFKEAEAVLQKGIIINPDTPDLYYALTFVYIQTGNQTKAQQTAFQLKQLDPKNPNYQELFKNLGLK</sequence>
<dbReference type="PANTHER" id="PTHR35038:SF8">
    <property type="entry name" value="C-TYPE POLYHEME CYTOCHROME OMCC"/>
    <property type="match status" value="1"/>
</dbReference>
<dbReference type="InterPro" id="IPR051829">
    <property type="entry name" value="Multiheme_Cytochr_ET"/>
</dbReference>
<reference evidence="4 5" key="1">
    <citation type="submission" date="2023-07" db="EMBL/GenBank/DDBJ databases">
        <title>Sorghum-associated microbial communities from plants grown in Nebraska, USA.</title>
        <authorList>
            <person name="Schachtman D."/>
        </authorList>
    </citation>
    <scope>NUCLEOTIDE SEQUENCE [LARGE SCALE GENOMIC DNA]</scope>
    <source>
        <strain evidence="4 5">BE124</strain>
    </source>
</reference>
<feature type="repeat" description="TPR" evidence="2">
    <location>
        <begin position="599"/>
        <end position="632"/>
    </location>
</feature>
<dbReference type="Pfam" id="PF13646">
    <property type="entry name" value="HEAT_2"/>
    <property type="match status" value="1"/>
</dbReference>
<dbReference type="Gene3D" id="1.10.1130.10">
    <property type="entry name" value="Flavocytochrome C3, Chain A"/>
    <property type="match status" value="2"/>
</dbReference>